<evidence type="ECO:0000313" key="3">
    <source>
        <dbReference type="Proteomes" id="UP000887159"/>
    </source>
</evidence>
<proteinExistence type="predicted"/>
<dbReference type="AlphaFoldDB" id="A0A8X6VF67"/>
<keyword evidence="3" id="KW-1185">Reference proteome</keyword>
<protein>
    <submittedName>
        <fullName evidence="2">Uncharacterized protein</fullName>
    </submittedName>
</protein>
<gene>
    <name evidence="2" type="ORF">TNCV_2349271</name>
</gene>
<name>A0A8X6VF67_TRICX</name>
<reference evidence="2" key="1">
    <citation type="submission" date="2020-08" db="EMBL/GenBank/DDBJ databases">
        <title>Multicomponent nature underlies the extraordinary mechanical properties of spider dragline silk.</title>
        <authorList>
            <person name="Kono N."/>
            <person name="Nakamura H."/>
            <person name="Mori M."/>
            <person name="Yoshida Y."/>
            <person name="Ohtoshi R."/>
            <person name="Malay A.D."/>
            <person name="Moran D.A.P."/>
            <person name="Tomita M."/>
            <person name="Numata K."/>
            <person name="Arakawa K."/>
        </authorList>
    </citation>
    <scope>NUCLEOTIDE SEQUENCE</scope>
</reference>
<sequence>MSYGGGGLCFLIRVPTVEYEKDVYDPRFRSTPATTPATRGLLATDLVILNHGQVKRTTSELASPSPNYHTTPHQREDV</sequence>
<comment type="caution">
    <text evidence="2">The sequence shown here is derived from an EMBL/GenBank/DDBJ whole genome shotgun (WGS) entry which is preliminary data.</text>
</comment>
<evidence type="ECO:0000256" key="1">
    <source>
        <dbReference type="SAM" id="MobiDB-lite"/>
    </source>
</evidence>
<feature type="compositionally biased region" description="Polar residues" evidence="1">
    <location>
        <begin position="55"/>
        <end position="71"/>
    </location>
</feature>
<organism evidence="2 3">
    <name type="scientific">Trichonephila clavipes</name>
    <name type="common">Golden silk orbweaver</name>
    <name type="synonym">Nephila clavipes</name>
    <dbReference type="NCBI Taxonomy" id="2585209"/>
    <lineage>
        <taxon>Eukaryota</taxon>
        <taxon>Metazoa</taxon>
        <taxon>Ecdysozoa</taxon>
        <taxon>Arthropoda</taxon>
        <taxon>Chelicerata</taxon>
        <taxon>Arachnida</taxon>
        <taxon>Araneae</taxon>
        <taxon>Araneomorphae</taxon>
        <taxon>Entelegynae</taxon>
        <taxon>Araneoidea</taxon>
        <taxon>Nephilidae</taxon>
        <taxon>Trichonephila</taxon>
    </lineage>
</organism>
<feature type="region of interest" description="Disordered" evidence="1">
    <location>
        <begin position="55"/>
        <end position="78"/>
    </location>
</feature>
<accession>A0A8X6VF67</accession>
<dbReference type="Proteomes" id="UP000887159">
    <property type="component" value="Unassembled WGS sequence"/>
</dbReference>
<evidence type="ECO:0000313" key="2">
    <source>
        <dbReference type="EMBL" id="GFY16282.1"/>
    </source>
</evidence>
<dbReference type="EMBL" id="BMAU01021338">
    <property type="protein sequence ID" value="GFY16282.1"/>
    <property type="molecule type" value="Genomic_DNA"/>
</dbReference>